<proteinExistence type="predicted"/>
<dbReference type="EMBL" id="WOWK01000027">
    <property type="protein sequence ID" value="KAF0326919.1"/>
    <property type="molecule type" value="Genomic_DNA"/>
</dbReference>
<protein>
    <submittedName>
        <fullName evidence="1">Uncharacterized protein</fullName>
    </submittedName>
</protein>
<dbReference type="AlphaFoldDB" id="A0A8H3ZNV6"/>
<comment type="caution">
    <text evidence="1">The sequence shown here is derived from an EMBL/GenBank/DDBJ whole genome shotgun (WGS) entry which is preliminary data.</text>
</comment>
<name>A0A8H3ZNV6_9PEZI</name>
<reference evidence="1 2" key="1">
    <citation type="submission" date="2019-12" db="EMBL/GenBank/DDBJ databases">
        <title>A genome sequence resource for the geographically widespread anthracnose pathogen Colletotrichum asianum.</title>
        <authorList>
            <person name="Meng Y."/>
        </authorList>
    </citation>
    <scope>NUCLEOTIDE SEQUENCE [LARGE SCALE GENOMIC DNA]</scope>
    <source>
        <strain evidence="1 2">ICMP 18580</strain>
    </source>
</reference>
<sequence length="87" mass="8956">MARPSLPPACMDRGSPSAFQRPWCCVPCGLPVLPAQAWYVLGSITHSSCFCLLFLGAWSASHRSASASASASASQTQLSGGPCVVGD</sequence>
<evidence type="ECO:0000313" key="1">
    <source>
        <dbReference type="EMBL" id="KAF0326919.1"/>
    </source>
</evidence>
<organism evidence="1 2">
    <name type="scientific">Colletotrichum asianum</name>
    <dbReference type="NCBI Taxonomy" id="702518"/>
    <lineage>
        <taxon>Eukaryota</taxon>
        <taxon>Fungi</taxon>
        <taxon>Dikarya</taxon>
        <taxon>Ascomycota</taxon>
        <taxon>Pezizomycotina</taxon>
        <taxon>Sordariomycetes</taxon>
        <taxon>Hypocreomycetidae</taxon>
        <taxon>Glomerellales</taxon>
        <taxon>Glomerellaceae</taxon>
        <taxon>Colletotrichum</taxon>
        <taxon>Colletotrichum gloeosporioides species complex</taxon>
    </lineage>
</organism>
<keyword evidence="2" id="KW-1185">Reference proteome</keyword>
<dbReference type="Proteomes" id="UP000434172">
    <property type="component" value="Unassembled WGS sequence"/>
</dbReference>
<gene>
    <name evidence="1" type="ORF">GQ607_005977</name>
</gene>
<accession>A0A8H3ZNV6</accession>
<evidence type="ECO:0000313" key="2">
    <source>
        <dbReference type="Proteomes" id="UP000434172"/>
    </source>
</evidence>